<protein>
    <submittedName>
        <fullName evidence="6">Putative transcriptional regulator</fullName>
    </submittedName>
</protein>
<dbReference type="InterPro" id="IPR009061">
    <property type="entry name" value="DNA-bd_dom_put_sf"/>
</dbReference>
<evidence type="ECO:0000313" key="6">
    <source>
        <dbReference type="EMBL" id="CBI09246.1"/>
    </source>
</evidence>
<dbReference type="AlphaFoldDB" id="E6QPS5"/>
<keyword evidence="2" id="KW-0805">Transcription regulation</keyword>
<organism evidence="6">
    <name type="scientific">mine drainage metagenome</name>
    <dbReference type="NCBI Taxonomy" id="410659"/>
    <lineage>
        <taxon>unclassified sequences</taxon>
        <taxon>metagenomes</taxon>
        <taxon>ecological metagenomes</taxon>
    </lineage>
</organism>
<keyword evidence="1" id="KW-0678">Repressor</keyword>
<evidence type="ECO:0000256" key="1">
    <source>
        <dbReference type="ARBA" id="ARBA00022491"/>
    </source>
</evidence>
<evidence type="ECO:0000256" key="4">
    <source>
        <dbReference type="ARBA" id="ARBA00023163"/>
    </source>
</evidence>
<dbReference type="InterPro" id="IPR000551">
    <property type="entry name" value="MerR-type_HTH_dom"/>
</dbReference>
<dbReference type="SUPFAM" id="SSF46955">
    <property type="entry name" value="Putative DNA-binding domain"/>
    <property type="match status" value="1"/>
</dbReference>
<evidence type="ECO:0000256" key="3">
    <source>
        <dbReference type="ARBA" id="ARBA00023125"/>
    </source>
</evidence>
<evidence type="ECO:0000259" key="5">
    <source>
        <dbReference type="PROSITE" id="PS50937"/>
    </source>
</evidence>
<reference evidence="6" key="1">
    <citation type="submission" date="2009-10" db="EMBL/GenBank/DDBJ databases">
        <title>Diversity of trophic interactions inside an arsenic-rich microbial ecosystem.</title>
        <authorList>
            <person name="Bertin P.N."/>
            <person name="Heinrich-Salmeron A."/>
            <person name="Pelletier E."/>
            <person name="Goulhen-Chollet F."/>
            <person name="Arsene-Ploetze F."/>
            <person name="Gallien S."/>
            <person name="Calteau A."/>
            <person name="Vallenet D."/>
            <person name="Casiot C."/>
            <person name="Chane-Woon-Ming B."/>
            <person name="Giloteaux L."/>
            <person name="Barakat M."/>
            <person name="Bonnefoy V."/>
            <person name="Bruneel O."/>
            <person name="Chandler M."/>
            <person name="Cleiss J."/>
            <person name="Duran R."/>
            <person name="Elbaz-Poulichet F."/>
            <person name="Fonknechten N."/>
            <person name="Lauga B."/>
            <person name="Mornico D."/>
            <person name="Ortet P."/>
            <person name="Schaeffer C."/>
            <person name="Siguier P."/>
            <person name="Alexander Thil Smith A."/>
            <person name="Van Dorsselaer A."/>
            <person name="Weissenbach J."/>
            <person name="Medigue C."/>
            <person name="Le Paslier D."/>
        </authorList>
    </citation>
    <scope>NUCLEOTIDE SEQUENCE</scope>
</reference>
<keyword evidence="4" id="KW-0804">Transcription</keyword>
<dbReference type="Pfam" id="PF13411">
    <property type="entry name" value="MerR_1"/>
    <property type="match status" value="1"/>
</dbReference>
<dbReference type="Gene3D" id="1.10.1660.10">
    <property type="match status" value="1"/>
</dbReference>
<dbReference type="PANTHER" id="PTHR30204:SF69">
    <property type="entry name" value="MERR-FAMILY TRANSCRIPTIONAL REGULATOR"/>
    <property type="match status" value="1"/>
</dbReference>
<dbReference type="EMBL" id="CABR01000016">
    <property type="protein sequence ID" value="CBI09246.1"/>
    <property type="molecule type" value="Genomic_DNA"/>
</dbReference>
<dbReference type="GO" id="GO:0003677">
    <property type="term" value="F:DNA binding"/>
    <property type="evidence" value="ECO:0007669"/>
    <property type="project" value="UniProtKB-KW"/>
</dbReference>
<feature type="domain" description="HTH merR-type" evidence="5">
    <location>
        <begin position="25"/>
        <end position="91"/>
    </location>
</feature>
<dbReference type="PROSITE" id="PS50937">
    <property type="entry name" value="HTH_MERR_2"/>
    <property type="match status" value="1"/>
</dbReference>
<dbReference type="SMART" id="SM00422">
    <property type="entry name" value="HTH_MERR"/>
    <property type="match status" value="1"/>
</dbReference>
<name>E6QPS5_9ZZZZ</name>
<sequence>MRTKTKINETPIDFPSDKELLSRLMIGIGEVSRISDVPIRQLRYWEAKGIITPVEPGATVRRYDFPTIKRILLIKELVDEGYLLDVAAIRVQKRIEAIDHAFQTLTKGAKKRKLLPNLNVA</sequence>
<gene>
    <name evidence="6" type="ORF">CARN7_2912</name>
</gene>
<accession>E6QPS5</accession>
<comment type="caution">
    <text evidence="6">The sequence shown here is derived from an EMBL/GenBank/DDBJ whole genome shotgun (WGS) entry which is preliminary data.</text>
</comment>
<proteinExistence type="predicted"/>
<dbReference type="GO" id="GO:0003700">
    <property type="term" value="F:DNA-binding transcription factor activity"/>
    <property type="evidence" value="ECO:0007669"/>
    <property type="project" value="InterPro"/>
</dbReference>
<keyword evidence="3" id="KW-0238">DNA-binding</keyword>
<evidence type="ECO:0000256" key="2">
    <source>
        <dbReference type="ARBA" id="ARBA00023015"/>
    </source>
</evidence>
<dbReference type="PANTHER" id="PTHR30204">
    <property type="entry name" value="REDOX-CYCLING DRUG-SENSING TRANSCRIPTIONAL ACTIVATOR SOXR"/>
    <property type="match status" value="1"/>
</dbReference>
<dbReference type="InterPro" id="IPR047057">
    <property type="entry name" value="MerR_fam"/>
</dbReference>